<evidence type="ECO:0000256" key="12">
    <source>
        <dbReference type="ARBA" id="ARBA00023242"/>
    </source>
</evidence>
<evidence type="ECO:0000256" key="8">
    <source>
        <dbReference type="ARBA" id="ARBA00022801"/>
    </source>
</evidence>
<dbReference type="PANTHER" id="PTHR46495">
    <property type="entry name" value="DUAL SPECIFICITY PROTEIN PHOSPHATASE 21"/>
    <property type="match status" value="1"/>
</dbReference>
<dbReference type="FunFam" id="3.90.190.10:FF:000049">
    <property type="entry name" value="Dual specificity protein phosphatase 14"/>
    <property type="match status" value="1"/>
</dbReference>
<evidence type="ECO:0000256" key="2">
    <source>
        <dbReference type="ARBA" id="ARBA00004496"/>
    </source>
</evidence>
<dbReference type="AlphaFoldDB" id="A0A401T290"/>
<evidence type="ECO:0000256" key="3">
    <source>
        <dbReference type="ARBA" id="ARBA00004637"/>
    </source>
</evidence>
<organism evidence="17 18">
    <name type="scientific">Chiloscyllium punctatum</name>
    <name type="common">Brownbanded bambooshark</name>
    <name type="synonym">Hemiscyllium punctatum</name>
    <dbReference type="NCBI Taxonomy" id="137246"/>
    <lineage>
        <taxon>Eukaryota</taxon>
        <taxon>Metazoa</taxon>
        <taxon>Chordata</taxon>
        <taxon>Craniata</taxon>
        <taxon>Vertebrata</taxon>
        <taxon>Chondrichthyes</taxon>
        <taxon>Elasmobranchii</taxon>
        <taxon>Galeomorphii</taxon>
        <taxon>Galeoidea</taxon>
        <taxon>Orectolobiformes</taxon>
        <taxon>Hemiscylliidae</taxon>
        <taxon>Chiloscyllium</taxon>
    </lineage>
</organism>
<dbReference type="PROSITE" id="PS50056">
    <property type="entry name" value="TYR_PHOSPHATASE_2"/>
    <property type="match status" value="1"/>
</dbReference>
<evidence type="ECO:0000256" key="13">
    <source>
        <dbReference type="ARBA" id="ARBA00047761"/>
    </source>
</evidence>
<comment type="subcellular location">
    <subcellularLocation>
        <location evidence="2">Cytoplasm</location>
    </subcellularLocation>
    <subcellularLocation>
        <location evidence="3">Mitochondrion inner membrane</location>
        <topology evidence="3">Peripheral membrane protein</topology>
    </subcellularLocation>
    <subcellularLocation>
        <location evidence="1">Nucleus</location>
    </subcellularLocation>
</comment>
<dbReference type="PRINTS" id="PR01908">
    <property type="entry name" value="ADSPHPHTASE"/>
</dbReference>
<keyword evidence="10" id="KW-0496">Mitochondrion</keyword>
<comment type="catalytic activity">
    <reaction evidence="14">
        <text>O-phospho-L-threonyl-[protein] + H2O = L-threonyl-[protein] + phosphate</text>
        <dbReference type="Rhea" id="RHEA:47004"/>
        <dbReference type="Rhea" id="RHEA-COMP:11060"/>
        <dbReference type="Rhea" id="RHEA-COMP:11605"/>
        <dbReference type="ChEBI" id="CHEBI:15377"/>
        <dbReference type="ChEBI" id="CHEBI:30013"/>
        <dbReference type="ChEBI" id="CHEBI:43474"/>
        <dbReference type="ChEBI" id="CHEBI:61977"/>
        <dbReference type="EC" id="3.1.3.16"/>
    </reaction>
</comment>
<dbReference type="SUPFAM" id="SSF52799">
    <property type="entry name" value="(Phosphotyrosine protein) phosphatases II"/>
    <property type="match status" value="1"/>
</dbReference>
<evidence type="ECO:0000256" key="9">
    <source>
        <dbReference type="ARBA" id="ARBA00022912"/>
    </source>
</evidence>
<keyword evidence="12" id="KW-0539">Nucleus</keyword>
<dbReference type="GO" id="GO:0004722">
    <property type="term" value="F:protein serine/threonine phosphatase activity"/>
    <property type="evidence" value="ECO:0007669"/>
    <property type="project" value="UniProtKB-EC"/>
</dbReference>
<evidence type="ECO:0000256" key="4">
    <source>
        <dbReference type="ARBA" id="ARBA00008601"/>
    </source>
</evidence>
<comment type="similarity">
    <text evidence="4">Belongs to the protein-tyrosine phosphatase family. Non-receptor class dual specificity subfamily.</text>
</comment>
<feature type="domain" description="Tyrosine specific protein phosphatases" evidence="16">
    <location>
        <begin position="94"/>
        <end position="146"/>
    </location>
</feature>
<dbReference type="EC" id="3.1.3.16" evidence="5"/>
<evidence type="ECO:0000259" key="15">
    <source>
        <dbReference type="PROSITE" id="PS50054"/>
    </source>
</evidence>
<proteinExistence type="inferred from homology"/>
<dbReference type="OrthoDB" id="285418at2759"/>
<keyword evidence="11" id="KW-0472">Membrane</keyword>
<evidence type="ECO:0000256" key="5">
    <source>
        <dbReference type="ARBA" id="ARBA00013081"/>
    </source>
</evidence>
<dbReference type="Proteomes" id="UP000287033">
    <property type="component" value="Unassembled WGS sequence"/>
</dbReference>
<dbReference type="OMA" id="TVRWIDD"/>
<accession>A0A401T290</accession>
<dbReference type="Pfam" id="PF00782">
    <property type="entry name" value="DSPc"/>
    <property type="match status" value="1"/>
</dbReference>
<dbReference type="InterPro" id="IPR000340">
    <property type="entry name" value="Dual-sp_phosphatase_cat-dom"/>
</dbReference>
<dbReference type="InterPro" id="IPR020422">
    <property type="entry name" value="TYR_PHOSPHATASE_DUAL_dom"/>
</dbReference>
<dbReference type="InterPro" id="IPR020420">
    <property type="entry name" value="Atypical_DUSP_subfamB"/>
</dbReference>
<protein>
    <recommendedName>
        <fullName evidence="5">protein-serine/threonine phosphatase</fullName>
        <ecNumber evidence="5">3.1.3.16</ecNumber>
    </recommendedName>
</protein>
<evidence type="ECO:0000256" key="14">
    <source>
        <dbReference type="ARBA" id="ARBA00048336"/>
    </source>
</evidence>
<keyword evidence="18" id="KW-1185">Reference proteome</keyword>
<dbReference type="PANTHER" id="PTHR46495:SF1">
    <property type="entry name" value="DUAL SPECIFICITY PHOSPHATASE 21"/>
    <property type="match status" value="1"/>
</dbReference>
<dbReference type="EMBL" id="BEZZ01000876">
    <property type="protein sequence ID" value="GCC36734.1"/>
    <property type="molecule type" value="Genomic_DNA"/>
</dbReference>
<dbReference type="GO" id="GO:0017017">
    <property type="term" value="F:MAP kinase tyrosine/serine/threonine phosphatase activity"/>
    <property type="evidence" value="ECO:0007669"/>
    <property type="project" value="InterPro"/>
</dbReference>
<dbReference type="PROSITE" id="PS50054">
    <property type="entry name" value="TYR_PHOSPHATASE_DUAL"/>
    <property type="match status" value="1"/>
</dbReference>
<dbReference type="InterPro" id="IPR029021">
    <property type="entry name" value="Prot-tyrosine_phosphatase-like"/>
</dbReference>
<reference evidence="17 18" key="1">
    <citation type="journal article" date="2018" name="Nat. Ecol. Evol.">
        <title>Shark genomes provide insights into elasmobranch evolution and the origin of vertebrates.</title>
        <authorList>
            <person name="Hara Y"/>
            <person name="Yamaguchi K"/>
            <person name="Onimaru K"/>
            <person name="Kadota M"/>
            <person name="Koyanagi M"/>
            <person name="Keeley SD"/>
            <person name="Tatsumi K"/>
            <person name="Tanaka K"/>
            <person name="Motone F"/>
            <person name="Kageyama Y"/>
            <person name="Nozu R"/>
            <person name="Adachi N"/>
            <person name="Nishimura O"/>
            <person name="Nakagawa R"/>
            <person name="Tanegashima C"/>
            <person name="Kiyatake I"/>
            <person name="Matsumoto R"/>
            <person name="Murakumo K"/>
            <person name="Nishida K"/>
            <person name="Terakita A"/>
            <person name="Kuratani S"/>
            <person name="Sato K"/>
            <person name="Hyodo S Kuraku.S."/>
        </authorList>
    </citation>
    <scope>NUCLEOTIDE SEQUENCE [LARGE SCALE GENOMIC DNA]</scope>
</reference>
<evidence type="ECO:0000256" key="7">
    <source>
        <dbReference type="ARBA" id="ARBA00022792"/>
    </source>
</evidence>
<gene>
    <name evidence="17" type="ORF">chiPu_0015232</name>
</gene>
<keyword evidence="9" id="KW-0904">Protein phosphatase</keyword>
<comment type="caution">
    <text evidence="17">The sequence shown here is derived from an EMBL/GenBank/DDBJ whole genome shotgun (WGS) entry which is preliminary data.</text>
</comment>
<keyword evidence="7" id="KW-0999">Mitochondrion inner membrane</keyword>
<sequence length="195" mass="21813">MDLNLQLTAKSISSLHSRRPRPSLSGLAQITHNLYLSNAVASNNQRLLQSNGVTCIINVTSEVIGSKFPDTEYINIPVADSPCSKLSVYFDMVADKIQLVQKSHGRTLLHCVAGISRSATLCLAYLMKYHHISLLDAHTWLKACRPIIRPNSGFWKQLIEYEDKLFGKTSIKMVMSPLGIIPDIYEKETRGIIPF</sequence>
<evidence type="ECO:0000256" key="6">
    <source>
        <dbReference type="ARBA" id="ARBA00022490"/>
    </source>
</evidence>
<feature type="domain" description="Tyrosine-protein phosphatase" evidence="15">
    <location>
        <begin position="26"/>
        <end position="167"/>
    </location>
</feature>
<dbReference type="SMART" id="SM00195">
    <property type="entry name" value="DSPc"/>
    <property type="match status" value="1"/>
</dbReference>
<comment type="catalytic activity">
    <reaction evidence="13">
        <text>O-phospho-L-seryl-[protein] + H2O = L-seryl-[protein] + phosphate</text>
        <dbReference type="Rhea" id="RHEA:20629"/>
        <dbReference type="Rhea" id="RHEA-COMP:9863"/>
        <dbReference type="Rhea" id="RHEA-COMP:11604"/>
        <dbReference type="ChEBI" id="CHEBI:15377"/>
        <dbReference type="ChEBI" id="CHEBI:29999"/>
        <dbReference type="ChEBI" id="CHEBI:43474"/>
        <dbReference type="ChEBI" id="CHEBI:83421"/>
        <dbReference type="EC" id="3.1.3.16"/>
    </reaction>
</comment>
<dbReference type="InterPro" id="IPR000387">
    <property type="entry name" value="Tyr_Pase_dom"/>
</dbReference>
<evidence type="ECO:0000313" key="17">
    <source>
        <dbReference type="EMBL" id="GCC36734.1"/>
    </source>
</evidence>
<name>A0A401T290_CHIPU</name>
<evidence type="ECO:0000259" key="16">
    <source>
        <dbReference type="PROSITE" id="PS50056"/>
    </source>
</evidence>
<dbReference type="InterPro" id="IPR016130">
    <property type="entry name" value="Tyr_Pase_AS"/>
</dbReference>
<dbReference type="GO" id="GO:0005634">
    <property type="term" value="C:nucleus"/>
    <property type="evidence" value="ECO:0007669"/>
    <property type="project" value="UniProtKB-SubCell"/>
</dbReference>
<dbReference type="GO" id="GO:0004725">
    <property type="term" value="F:protein tyrosine phosphatase activity"/>
    <property type="evidence" value="ECO:0007669"/>
    <property type="project" value="TreeGrafter"/>
</dbReference>
<dbReference type="GO" id="GO:0005743">
    <property type="term" value="C:mitochondrial inner membrane"/>
    <property type="evidence" value="ECO:0007669"/>
    <property type="project" value="UniProtKB-SubCell"/>
</dbReference>
<keyword evidence="6" id="KW-0963">Cytoplasm</keyword>
<keyword evidence="8" id="KW-0378">Hydrolase</keyword>
<dbReference type="Gene3D" id="3.90.190.10">
    <property type="entry name" value="Protein tyrosine phosphatase superfamily"/>
    <property type="match status" value="1"/>
</dbReference>
<dbReference type="PROSITE" id="PS00383">
    <property type="entry name" value="TYR_PHOSPHATASE_1"/>
    <property type="match status" value="1"/>
</dbReference>
<evidence type="ECO:0000256" key="11">
    <source>
        <dbReference type="ARBA" id="ARBA00023136"/>
    </source>
</evidence>
<evidence type="ECO:0000256" key="1">
    <source>
        <dbReference type="ARBA" id="ARBA00004123"/>
    </source>
</evidence>
<dbReference type="STRING" id="137246.A0A401T290"/>
<dbReference type="PRINTS" id="PR01910">
    <property type="entry name" value="ADSPHPHTASEB"/>
</dbReference>
<evidence type="ECO:0000256" key="10">
    <source>
        <dbReference type="ARBA" id="ARBA00023128"/>
    </source>
</evidence>
<evidence type="ECO:0000313" key="18">
    <source>
        <dbReference type="Proteomes" id="UP000287033"/>
    </source>
</evidence>